<feature type="coiled-coil region" evidence="6">
    <location>
        <begin position="128"/>
        <end position="155"/>
    </location>
</feature>
<name>A0ABR4MD37_9PEZI</name>
<dbReference type="InterPro" id="IPR005011">
    <property type="entry name" value="SNU66/SART1"/>
</dbReference>
<comment type="subcellular location">
    <subcellularLocation>
        <location evidence="1">Nucleus</location>
    </subcellularLocation>
</comment>
<evidence type="ECO:0000256" key="6">
    <source>
        <dbReference type="SAM" id="Coils"/>
    </source>
</evidence>
<proteinExistence type="inferred from homology"/>
<keyword evidence="4" id="KW-0508">mRNA splicing</keyword>
<keyword evidence="9" id="KW-1185">Reference proteome</keyword>
<dbReference type="EMBL" id="JABSNW010000006">
    <property type="protein sequence ID" value="KAL2886185.1"/>
    <property type="molecule type" value="Genomic_DNA"/>
</dbReference>
<organism evidence="8 9">
    <name type="scientific">Ceratocystis lukuohia</name>
    <dbReference type="NCBI Taxonomy" id="2019550"/>
    <lineage>
        <taxon>Eukaryota</taxon>
        <taxon>Fungi</taxon>
        <taxon>Dikarya</taxon>
        <taxon>Ascomycota</taxon>
        <taxon>Pezizomycotina</taxon>
        <taxon>Sordariomycetes</taxon>
        <taxon>Hypocreomycetidae</taxon>
        <taxon>Microascales</taxon>
        <taxon>Ceratocystidaceae</taxon>
        <taxon>Ceratocystis</taxon>
    </lineage>
</organism>
<feature type="compositionally biased region" description="Acidic residues" evidence="7">
    <location>
        <begin position="479"/>
        <end position="489"/>
    </location>
</feature>
<dbReference type="PANTHER" id="PTHR14152:SF5">
    <property type="entry name" value="U4_U6.U5 TRI-SNRNP-ASSOCIATED PROTEIN 1"/>
    <property type="match status" value="1"/>
</dbReference>
<feature type="compositionally biased region" description="Basic and acidic residues" evidence="7">
    <location>
        <begin position="538"/>
        <end position="573"/>
    </location>
</feature>
<dbReference type="GeneID" id="98119411"/>
<evidence type="ECO:0000256" key="4">
    <source>
        <dbReference type="ARBA" id="ARBA00023187"/>
    </source>
</evidence>
<evidence type="ECO:0000256" key="2">
    <source>
        <dbReference type="ARBA" id="ARBA00006076"/>
    </source>
</evidence>
<keyword evidence="6" id="KW-0175">Coiled coil</keyword>
<evidence type="ECO:0000256" key="1">
    <source>
        <dbReference type="ARBA" id="ARBA00004123"/>
    </source>
</evidence>
<comment type="similarity">
    <text evidence="2">Belongs to the SNU66/SART1 family.</text>
</comment>
<accession>A0ABR4MD37</accession>
<evidence type="ECO:0000256" key="5">
    <source>
        <dbReference type="ARBA" id="ARBA00023242"/>
    </source>
</evidence>
<evidence type="ECO:0000313" key="8">
    <source>
        <dbReference type="EMBL" id="KAL2886185.1"/>
    </source>
</evidence>
<sequence length="681" mass="75879">MDASMIEEQNKLRASMGMKPLPVAGSVSSTANADTNDSDNDDRNDRDADDDDGEVASTIETRQAASYDNYRQIQAAEAEKRKRAERMATIKKQREKEQRNALLKGSILGDAAEADVDAKSWLMGQKKRQKKIDKARKMEEELAEAEARAAAAIQYTSKDLAGLKVAHEVDKFGDGDEQILTLKDASIDQLEEEGDELENVDIRDQEKLKERLDLKIKRPDYNPLDDDNSGLLSKYDEEIYGKKLTKFTLDTNGAVAALGNMLEGEAAKAKPKGIDVDMIAIPPTNGLVTLDGTGQPSSDYLDISEVKVKKPKKGKKSKSTRRKQADDENDLFPAADAVTEEMEIDLVPSKKRKSGNVDLGDDDDLQAALSKQRREALKKRKKMKPEDLAKQLKTEATEEDPTPEDSAGLVIGEVSEFVSGLGALQHEETRKAKAPKPKPKSAIAASSQDKDGDQQMGEAEPLETYGEYPQEMPGGDSNNDGDDNDDDEDGKLMEEKTVAHSMGSALSLLRERGILKETNSGETHEAFRKKQEFLAKKRQMEVEMEETARLQRERDRNSGRLDRMSAREREEYARQQNAQRETQQSRKMAELFSENFVPTFEIKYVDDDGRRLDTKGAFKQLSHAFHGKGSGKGKTELKLKKIEEEKRREAQSMLDASQNVGMSSVTAQQLKKRKEAGVRLA</sequence>
<feature type="region of interest" description="Disordered" evidence="7">
    <location>
        <begin position="646"/>
        <end position="681"/>
    </location>
</feature>
<protein>
    <submittedName>
        <fullName evidence="8">U4/U6.U5 tri-snRNP-associated protein snu66</fullName>
    </submittedName>
</protein>
<dbReference type="Proteomes" id="UP001610728">
    <property type="component" value="Unassembled WGS sequence"/>
</dbReference>
<feature type="region of interest" description="Disordered" evidence="7">
    <location>
        <begin position="538"/>
        <end position="586"/>
    </location>
</feature>
<gene>
    <name evidence="8" type="ORF">HOO65_060015</name>
</gene>
<feature type="compositionally biased region" description="Polar residues" evidence="7">
    <location>
        <begin position="654"/>
        <end position="669"/>
    </location>
</feature>
<dbReference type="PANTHER" id="PTHR14152">
    <property type="entry name" value="SQUAMOUS CELL CARCINOMA ANTIGEN RECOGNISED BY CYTOTOXIC T LYMPHOCYTES"/>
    <property type="match status" value="1"/>
</dbReference>
<keyword evidence="3" id="KW-0507">mRNA processing</keyword>
<feature type="compositionally biased region" description="Polar residues" evidence="7">
    <location>
        <begin position="58"/>
        <end position="72"/>
    </location>
</feature>
<evidence type="ECO:0000256" key="3">
    <source>
        <dbReference type="ARBA" id="ARBA00022664"/>
    </source>
</evidence>
<feature type="compositionally biased region" description="Basic residues" evidence="7">
    <location>
        <begin position="309"/>
        <end position="322"/>
    </location>
</feature>
<feature type="compositionally biased region" description="Basic and acidic residues" evidence="7">
    <location>
        <begin position="384"/>
        <end position="396"/>
    </location>
</feature>
<feature type="region of interest" description="Disordered" evidence="7">
    <location>
        <begin position="1"/>
        <end position="99"/>
    </location>
</feature>
<comment type="caution">
    <text evidence="8">The sequence shown here is derived from an EMBL/GenBank/DDBJ whole genome shotgun (WGS) entry which is preliminary data.</text>
</comment>
<feature type="region of interest" description="Disordered" evidence="7">
    <location>
        <begin position="290"/>
        <end position="502"/>
    </location>
</feature>
<feature type="compositionally biased region" description="Basic and acidic residues" evidence="7">
    <location>
        <begin position="77"/>
        <end position="99"/>
    </location>
</feature>
<keyword evidence="5" id="KW-0539">Nucleus</keyword>
<dbReference type="Pfam" id="PF19252">
    <property type="entry name" value="HIND"/>
    <property type="match status" value="1"/>
</dbReference>
<dbReference type="InterPro" id="IPR045347">
    <property type="entry name" value="HIND"/>
</dbReference>
<evidence type="ECO:0000256" key="7">
    <source>
        <dbReference type="SAM" id="MobiDB-lite"/>
    </source>
</evidence>
<dbReference type="RefSeq" id="XP_070857365.1">
    <property type="nucleotide sequence ID" value="XM_071003759.1"/>
</dbReference>
<evidence type="ECO:0000313" key="9">
    <source>
        <dbReference type="Proteomes" id="UP001610728"/>
    </source>
</evidence>
<reference evidence="8 9" key="1">
    <citation type="submission" date="2020-05" db="EMBL/GenBank/DDBJ databases">
        <title>Ceratocystis lukuohia genome.</title>
        <authorList>
            <person name="Harrington T.C."/>
            <person name="Kim K."/>
            <person name="Mayers C.G."/>
        </authorList>
    </citation>
    <scope>NUCLEOTIDE SEQUENCE [LARGE SCALE GENOMIC DNA]</scope>
    <source>
        <strain evidence="8 9">C4212</strain>
    </source>
</reference>
<dbReference type="Pfam" id="PF03343">
    <property type="entry name" value="SART-1"/>
    <property type="match status" value="1"/>
</dbReference>